<evidence type="ECO:0000256" key="1">
    <source>
        <dbReference type="SAM" id="Phobius"/>
    </source>
</evidence>
<dbReference type="Pfam" id="PF07165">
    <property type="entry name" value="DUF1397"/>
    <property type="match status" value="2"/>
</dbReference>
<proteinExistence type="predicted"/>
<dbReference type="STRING" id="7168.A0A182NHG1"/>
<evidence type="ECO:0000313" key="3">
    <source>
        <dbReference type="Proteomes" id="UP000075884"/>
    </source>
</evidence>
<dbReference type="PANTHER" id="PTHR20997">
    <property type="entry name" value="EG:BACR42I17.2 PROTEIN-RELATED"/>
    <property type="match status" value="1"/>
</dbReference>
<keyword evidence="1" id="KW-1133">Transmembrane helix</keyword>
<evidence type="ECO:0000313" key="2">
    <source>
        <dbReference type="EnsemblMetazoa" id="ADIR007084-PA"/>
    </source>
</evidence>
<feature type="transmembrane region" description="Helical" evidence="1">
    <location>
        <begin position="57"/>
        <end position="79"/>
    </location>
</feature>
<keyword evidence="3" id="KW-1185">Reference proteome</keyword>
<organism evidence="2 3">
    <name type="scientific">Anopheles dirus</name>
    <dbReference type="NCBI Taxonomy" id="7168"/>
    <lineage>
        <taxon>Eukaryota</taxon>
        <taxon>Metazoa</taxon>
        <taxon>Ecdysozoa</taxon>
        <taxon>Arthropoda</taxon>
        <taxon>Hexapoda</taxon>
        <taxon>Insecta</taxon>
        <taxon>Pterygota</taxon>
        <taxon>Neoptera</taxon>
        <taxon>Endopterygota</taxon>
        <taxon>Diptera</taxon>
        <taxon>Nematocera</taxon>
        <taxon>Culicoidea</taxon>
        <taxon>Culicidae</taxon>
        <taxon>Anophelinae</taxon>
        <taxon>Anopheles</taxon>
    </lineage>
</organism>
<reference evidence="3" key="1">
    <citation type="submission" date="2013-03" db="EMBL/GenBank/DDBJ databases">
        <title>The Genome Sequence of Anopheles dirus WRAIR2.</title>
        <authorList>
            <consortium name="The Broad Institute Genomics Platform"/>
            <person name="Neafsey D.E."/>
            <person name="Walton C."/>
            <person name="Walker B."/>
            <person name="Young S.K."/>
            <person name="Zeng Q."/>
            <person name="Gargeya S."/>
            <person name="Fitzgerald M."/>
            <person name="Haas B."/>
            <person name="Abouelleil A."/>
            <person name="Allen A.W."/>
            <person name="Alvarado L."/>
            <person name="Arachchi H.M."/>
            <person name="Berlin A.M."/>
            <person name="Chapman S.B."/>
            <person name="Gainer-Dewar J."/>
            <person name="Goldberg J."/>
            <person name="Griggs A."/>
            <person name="Gujja S."/>
            <person name="Hansen M."/>
            <person name="Howarth C."/>
            <person name="Imamovic A."/>
            <person name="Ireland A."/>
            <person name="Larimer J."/>
            <person name="McCowan C."/>
            <person name="Murphy C."/>
            <person name="Pearson M."/>
            <person name="Poon T.W."/>
            <person name="Priest M."/>
            <person name="Roberts A."/>
            <person name="Saif S."/>
            <person name="Shea T."/>
            <person name="Sisk P."/>
            <person name="Sykes S."/>
            <person name="Wortman J."/>
            <person name="Nusbaum C."/>
            <person name="Birren B."/>
        </authorList>
    </citation>
    <scope>NUCLEOTIDE SEQUENCE [LARGE SCALE GENOMIC DNA]</scope>
    <source>
        <strain evidence="3">WRAIR2</strain>
    </source>
</reference>
<protein>
    <submittedName>
        <fullName evidence="2">Uncharacterized protein</fullName>
    </submittedName>
</protein>
<dbReference type="EnsemblMetazoa" id="ADIR007084-RA">
    <property type="protein sequence ID" value="ADIR007084-PA"/>
    <property type="gene ID" value="ADIR007084"/>
</dbReference>
<dbReference type="VEuPathDB" id="VectorBase:ADIR007084"/>
<dbReference type="PANTHER" id="PTHR20997:SF2">
    <property type="entry name" value="EG:BACR42I17.2 PROTEIN-RELATED"/>
    <property type="match status" value="1"/>
</dbReference>
<dbReference type="InterPro" id="IPR009832">
    <property type="entry name" value="DUF1397"/>
</dbReference>
<dbReference type="Proteomes" id="UP000075884">
    <property type="component" value="Unassembled WGS sequence"/>
</dbReference>
<keyword evidence="1" id="KW-0812">Transmembrane</keyword>
<name>A0A182NHG1_9DIPT</name>
<accession>A0A182NHG1</accession>
<reference evidence="2" key="2">
    <citation type="submission" date="2020-05" db="UniProtKB">
        <authorList>
            <consortium name="EnsemblMetazoa"/>
        </authorList>
    </citation>
    <scope>IDENTIFICATION</scope>
    <source>
        <strain evidence="2">WRAIR2</strain>
    </source>
</reference>
<keyword evidence="1" id="KW-0472">Membrane</keyword>
<dbReference type="AlphaFoldDB" id="A0A182NHG1"/>
<sequence length="606" mass="66338">GFVWISANSAVSATQVYQQFVRSCVGVTRSKCSVQAILLRRKACGHCAKKMVSSARFGFFCISAVLILVIALHSSGVVADESTEPGTIDLSSIDINKLKDEVFADMLPPELKNVTLPKLEDIQKIIKDKCSRVAGSDASYEEAEQAAQRFGDCMKDLVDFSTLEEEIKKAKPTGDLDTVFNKYCRRRSAAIECIDTFAGKVDVCLENDEKESKVVMVNIVHGLLNFVCHKDGDQIALFIAEEGPECFSDQKDALMDCVNGTLSGYLKEDSAPAPEGGLPKLVMGKKQCDEMSSLQLCMVQALEGCKESTPANLVESLFKFVRRETPCANLTASVRFELPFVGSVLLVVCFKMFGAKLSCVVLLAFVAGPTMGDVSNQIDVDAIRERLPANLPIPSMEEVEKMLRDKCTSAGAPTDAYDNAKEAAKTFVECGQGLIDIGEFQQEVEAAKPTGDLDTVFNKYCRKRSTLIECVNTFANAVDPCLESEEKVFKTSGLDIFKNLLNFVCHKDGDQIALFIAEKGPECFLEQKNDLIACANATFSGYVPEASLTTIPRLVIGPKQCEDFTKLQNCMVRELEQCDESTPANLVESLFRYVRKGSPCANNSGR</sequence>